<dbReference type="Gene3D" id="1.10.287.130">
    <property type="match status" value="1"/>
</dbReference>
<dbReference type="InterPro" id="IPR003661">
    <property type="entry name" value="HisK_dim/P_dom"/>
</dbReference>
<dbReference type="InterPro" id="IPR004358">
    <property type="entry name" value="Sig_transdc_His_kin-like_C"/>
</dbReference>
<proteinExistence type="predicted"/>
<dbReference type="PANTHER" id="PTHR45528">
    <property type="entry name" value="SENSOR HISTIDINE KINASE CPXA"/>
    <property type="match status" value="1"/>
</dbReference>
<keyword evidence="4" id="KW-0597">Phosphoprotein</keyword>
<evidence type="ECO:0000256" key="1">
    <source>
        <dbReference type="ARBA" id="ARBA00000085"/>
    </source>
</evidence>
<dbReference type="eggNOG" id="COG2205">
    <property type="taxonomic scope" value="Bacteria"/>
</dbReference>
<name>C0CSL4_BLAHS</name>
<keyword evidence="10" id="KW-0472">Membrane</keyword>
<feature type="domain" description="Histidine kinase" evidence="11">
    <location>
        <begin position="88"/>
        <end position="293"/>
    </location>
</feature>
<dbReference type="PROSITE" id="PS50109">
    <property type="entry name" value="HIS_KIN"/>
    <property type="match status" value="1"/>
</dbReference>
<dbReference type="AlphaFoldDB" id="C0CSL4"/>
<evidence type="ECO:0000256" key="2">
    <source>
        <dbReference type="ARBA" id="ARBA00004141"/>
    </source>
</evidence>
<dbReference type="PANTHER" id="PTHR45528:SF8">
    <property type="entry name" value="HISTIDINE KINASE"/>
    <property type="match status" value="1"/>
</dbReference>
<dbReference type="PRINTS" id="PR00344">
    <property type="entry name" value="BCTRLSENSOR"/>
</dbReference>
<dbReference type="RefSeq" id="WP_005952596.1">
    <property type="nucleotide sequence ID" value="NZ_CP136423.1"/>
</dbReference>
<dbReference type="SUPFAM" id="SSF47384">
    <property type="entry name" value="Homodimeric domain of signal transducing histidine kinase"/>
    <property type="match status" value="1"/>
</dbReference>
<evidence type="ECO:0000313" key="13">
    <source>
        <dbReference type="Proteomes" id="UP000003100"/>
    </source>
</evidence>
<dbReference type="InterPro" id="IPR036097">
    <property type="entry name" value="HisK_dim/P_sf"/>
</dbReference>
<evidence type="ECO:0000256" key="6">
    <source>
        <dbReference type="ARBA" id="ARBA00022692"/>
    </source>
</evidence>
<comment type="catalytic activity">
    <reaction evidence="1">
        <text>ATP + protein L-histidine = ADP + protein N-phospho-L-histidine.</text>
        <dbReference type="EC" id="2.7.13.3"/>
    </reaction>
</comment>
<protein>
    <recommendedName>
        <fullName evidence="3">histidine kinase</fullName>
        <ecNumber evidence="3">2.7.13.3</ecNumber>
    </recommendedName>
</protein>
<comment type="subcellular location">
    <subcellularLocation>
        <location evidence="2">Membrane</location>
        <topology evidence="2">Multi-pass membrane protein</topology>
    </subcellularLocation>
</comment>
<gene>
    <name evidence="12" type="ORF">RUMHYD_03881</name>
</gene>
<dbReference type="InterPro" id="IPR036890">
    <property type="entry name" value="HATPase_C_sf"/>
</dbReference>
<evidence type="ECO:0000259" key="11">
    <source>
        <dbReference type="PROSITE" id="PS50109"/>
    </source>
</evidence>
<keyword evidence="6" id="KW-0812">Transmembrane</keyword>
<keyword evidence="7" id="KW-0418">Kinase</keyword>
<dbReference type="HOGENOM" id="CLU_000445_89_3_9"/>
<organism evidence="12 13">
    <name type="scientific">Blautia hydrogenotrophica (strain DSM 10507 / JCM 14656 / S5a33)</name>
    <name type="common">Ruminococcus hydrogenotrophicus</name>
    <dbReference type="NCBI Taxonomy" id="476272"/>
    <lineage>
        <taxon>Bacteria</taxon>
        <taxon>Bacillati</taxon>
        <taxon>Bacillota</taxon>
        <taxon>Clostridia</taxon>
        <taxon>Lachnospirales</taxon>
        <taxon>Lachnospiraceae</taxon>
        <taxon>Blautia</taxon>
    </lineage>
</organism>
<evidence type="ECO:0000256" key="7">
    <source>
        <dbReference type="ARBA" id="ARBA00022777"/>
    </source>
</evidence>
<evidence type="ECO:0000256" key="8">
    <source>
        <dbReference type="ARBA" id="ARBA00022989"/>
    </source>
</evidence>
<keyword evidence="5" id="KW-0808">Transferase</keyword>
<dbReference type="GO" id="GO:0005886">
    <property type="term" value="C:plasma membrane"/>
    <property type="evidence" value="ECO:0007669"/>
    <property type="project" value="TreeGrafter"/>
</dbReference>
<dbReference type="Proteomes" id="UP000003100">
    <property type="component" value="Unassembled WGS sequence"/>
</dbReference>
<dbReference type="EC" id="2.7.13.3" evidence="3"/>
<evidence type="ECO:0000256" key="5">
    <source>
        <dbReference type="ARBA" id="ARBA00022679"/>
    </source>
</evidence>
<evidence type="ECO:0000256" key="4">
    <source>
        <dbReference type="ARBA" id="ARBA00022553"/>
    </source>
</evidence>
<sequence length="294" mass="33134">MIILCVILALVCVFLGVKLFCLQRGIDEVCEEFQEKMEEDTNTLITVSGGDRRVRRLAAQINGQLRLLRKERRTLQNGDLELKEAVTNISHDLRTPLTAICGYLDLLEREEKSKNVNRYLKMIRDRSEALKKLTEELFRYSVITSEKDIVLEEVISNRVLEECVSVYYGALKKGGIVPEITIPEEKIVRMLDQDALSRVLGNVVSNAIKYSQGDLEITLTSEGEMIFSNQAPLLDEVQVGRLFERFYTVTSAAKSTGLGLSIARTLTESMGGEITAQYVQGKLCIRVFFPENGD</sequence>
<dbReference type="SUPFAM" id="SSF55874">
    <property type="entry name" value="ATPase domain of HSP90 chaperone/DNA topoisomerase II/histidine kinase"/>
    <property type="match status" value="1"/>
</dbReference>
<dbReference type="Gene3D" id="3.30.565.10">
    <property type="entry name" value="Histidine kinase-like ATPase, C-terminal domain"/>
    <property type="match status" value="1"/>
</dbReference>
<reference evidence="12 13" key="1">
    <citation type="submission" date="2009-01" db="EMBL/GenBank/DDBJ databases">
        <authorList>
            <person name="Fulton L."/>
            <person name="Clifton S."/>
            <person name="Fulton B."/>
            <person name="Xu J."/>
            <person name="Minx P."/>
            <person name="Pepin K.H."/>
            <person name="Johnson M."/>
            <person name="Bhonagiri V."/>
            <person name="Nash W.E."/>
            <person name="Mardis E.R."/>
            <person name="Wilson R.K."/>
        </authorList>
    </citation>
    <scope>NUCLEOTIDE SEQUENCE [LARGE SCALE GENOMIC DNA]</scope>
    <source>
        <strain evidence="13">DSM 10507 / JCM 14656 / S5a33</strain>
    </source>
</reference>
<dbReference type="InterPro" id="IPR050398">
    <property type="entry name" value="HssS/ArlS-like"/>
</dbReference>
<dbReference type="PATRIC" id="fig|476272.21.peg.569"/>
<keyword evidence="8" id="KW-1133">Transmembrane helix</keyword>
<reference evidence="12 13" key="2">
    <citation type="submission" date="2009-02" db="EMBL/GenBank/DDBJ databases">
        <title>Draft genome sequence of Blautia hydrogenotrophica DSM 10507 (Ruminococcus hydrogenotrophicus DSM 10507).</title>
        <authorList>
            <person name="Sudarsanam P."/>
            <person name="Ley R."/>
            <person name="Guruge J."/>
            <person name="Turnbaugh P.J."/>
            <person name="Mahowald M."/>
            <person name="Liep D."/>
            <person name="Gordon J."/>
        </authorList>
    </citation>
    <scope>NUCLEOTIDE SEQUENCE [LARGE SCALE GENOMIC DNA]</scope>
    <source>
        <strain evidence="13">DSM 10507 / JCM 14656 / S5a33</strain>
    </source>
</reference>
<dbReference type="Pfam" id="PF00512">
    <property type="entry name" value="HisKA"/>
    <property type="match status" value="1"/>
</dbReference>
<dbReference type="Pfam" id="PF02518">
    <property type="entry name" value="HATPase_c"/>
    <property type="match status" value="1"/>
</dbReference>
<dbReference type="SMART" id="SM00387">
    <property type="entry name" value="HATPase_c"/>
    <property type="match status" value="1"/>
</dbReference>
<accession>C0CSL4</accession>
<evidence type="ECO:0000256" key="3">
    <source>
        <dbReference type="ARBA" id="ARBA00012438"/>
    </source>
</evidence>
<evidence type="ECO:0000256" key="10">
    <source>
        <dbReference type="ARBA" id="ARBA00023136"/>
    </source>
</evidence>
<dbReference type="InterPro" id="IPR003594">
    <property type="entry name" value="HATPase_dom"/>
</dbReference>
<keyword evidence="13" id="KW-1185">Reference proteome</keyword>
<dbReference type="InterPro" id="IPR005467">
    <property type="entry name" value="His_kinase_dom"/>
</dbReference>
<evidence type="ECO:0000313" key="12">
    <source>
        <dbReference type="EMBL" id="EEG47241.1"/>
    </source>
</evidence>
<evidence type="ECO:0000256" key="9">
    <source>
        <dbReference type="ARBA" id="ARBA00023012"/>
    </source>
</evidence>
<dbReference type="CDD" id="cd00082">
    <property type="entry name" value="HisKA"/>
    <property type="match status" value="1"/>
</dbReference>
<keyword evidence="9" id="KW-0902">Two-component regulatory system</keyword>
<dbReference type="GO" id="GO:0000155">
    <property type="term" value="F:phosphorelay sensor kinase activity"/>
    <property type="evidence" value="ECO:0007669"/>
    <property type="project" value="InterPro"/>
</dbReference>
<dbReference type="SMART" id="SM00388">
    <property type="entry name" value="HisKA"/>
    <property type="match status" value="1"/>
</dbReference>
<dbReference type="EMBL" id="ACBZ01000211">
    <property type="protein sequence ID" value="EEG47241.1"/>
    <property type="molecule type" value="Genomic_DNA"/>
</dbReference>
<dbReference type="GeneID" id="86823187"/>